<comment type="subunit">
    <text evidence="4">The accessory proteins ExbB and ExbD seem to form a complex with TonB.</text>
</comment>
<comment type="caution">
    <text evidence="14">The sequence shown here is derived from an EMBL/GenBank/DDBJ whole genome shotgun (WGS) entry which is preliminary data.</text>
</comment>
<dbReference type="RefSeq" id="WP_149434412.1">
    <property type="nucleotide sequence ID" value="NZ_VTPX01000002.1"/>
</dbReference>
<evidence type="ECO:0000256" key="2">
    <source>
        <dbReference type="ARBA" id="ARBA00004249"/>
    </source>
</evidence>
<dbReference type="Gene3D" id="3.30.420.270">
    <property type="match status" value="1"/>
</dbReference>
<reference evidence="14 15" key="1">
    <citation type="submission" date="2019-08" db="EMBL/GenBank/DDBJ databases">
        <title>Bioinformatics analysis of the strain L3 and L5.</title>
        <authorList>
            <person name="Li X."/>
        </authorList>
    </citation>
    <scope>NUCLEOTIDE SEQUENCE [LARGE SCALE GENOMIC DNA]</scope>
    <source>
        <strain evidence="14 15">L3</strain>
    </source>
</reference>
<dbReference type="GO" id="GO:0005886">
    <property type="term" value="C:plasma membrane"/>
    <property type="evidence" value="ECO:0007669"/>
    <property type="project" value="UniProtKB-SubCell"/>
</dbReference>
<keyword evidence="8 12" id="KW-0812">Transmembrane</keyword>
<dbReference type="PANTHER" id="PTHR30558">
    <property type="entry name" value="EXBD MEMBRANE COMPONENT OF PMF-DRIVEN MACROMOLECULE IMPORT SYSTEM"/>
    <property type="match status" value="1"/>
</dbReference>
<evidence type="ECO:0000256" key="8">
    <source>
        <dbReference type="ARBA" id="ARBA00022692"/>
    </source>
</evidence>
<dbReference type="EMBL" id="VTPX01000002">
    <property type="protein sequence ID" value="KAA0019815.1"/>
    <property type="molecule type" value="Genomic_DNA"/>
</dbReference>
<dbReference type="Pfam" id="PF02472">
    <property type="entry name" value="ExbD"/>
    <property type="match status" value="1"/>
</dbReference>
<dbReference type="InterPro" id="IPR003400">
    <property type="entry name" value="ExbD"/>
</dbReference>
<evidence type="ECO:0000313" key="14">
    <source>
        <dbReference type="EMBL" id="KAA0019815.1"/>
    </source>
</evidence>
<dbReference type="AlphaFoldDB" id="A0A640WHF3"/>
<keyword evidence="15" id="KW-1185">Reference proteome</keyword>
<dbReference type="GO" id="GO:0022857">
    <property type="term" value="F:transmembrane transporter activity"/>
    <property type="evidence" value="ECO:0007669"/>
    <property type="project" value="InterPro"/>
</dbReference>
<keyword evidence="11 13" id="KW-0472">Membrane</keyword>
<keyword evidence="10 13" id="KW-1133">Transmembrane helix</keyword>
<evidence type="ECO:0000256" key="12">
    <source>
        <dbReference type="RuleBase" id="RU003879"/>
    </source>
</evidence>
<evidence type="ECO:0000256" key="9">
    <source>
        <dbReference type="ARBA" id="ARBA00022927"/>
    </source>
</evidence>
<dbReference type="GO" id="GO:0015031">
    <property type="term" value="P:protein transport"/>
    <property type="evidence" value="ECO:0007669"/>
    <property type="project" value="UniProtKB-KW"/>
</dbReference>
<evidence type="ECO:0000256" key="5">
    <source>
        <dbReference type="ARBA" id="ARBA00022448"/>
    </source>
</evidence>
<evidence type="ECO:0000256" key="7">
    <source>
        <dbReference type="ARBA" id="ARBA00022519"/>
    </source>
</evidence>
<keyword evidence="5 12" id="KW-0813">Transport</keyword>
<keyword evidence="6" id="KW-1003">Cell membrane</keyword>
<evidence type="ECO:0000256" key="1">
    <source>
        <dbReference type="ARBA" id="ARBA00003540"/>
    </source>
</evidence>
<evidence type="ECO:0000256" key="10">
    <source>
        <dbReference type="ARBA" id="ARBA00022989"/>
    </source>
</evidence>
<comment type="function">
    <text evidence="1">Involved in the TonB-dependent energy-dependent transport of various receptor-bound substrates.</text>
</comment>
<evidence type="ECO:0000256" key="11">
    <source>
        <dbReference type="ARBA" id="ARBA00023136"/>
    </source>
</evidence>
<name>A0A640WHF3_9GAMM</name>
<evidence type="ECO:0000256" key="4">
    <source>
        <dbReference type="ARBA" id="ARBA00011471"/>
    </source>
</evidence>
<dbReference type="Proteomes" id="UP000466024">
    <property type="component" value="Unassembled WGS sequence"/>
</dbReference>
<comment type="similarity">
    <text evidence="3 12">Belongs to the ExbD/TolR family.</text>
</comment>
<evidence type="ECO:0000256" key="3">
    <source>
        <dbReference type="ARBA" id="ARBA00005811"/>
    </source>
</evidence>
<proteinExistence type="inferred from homology"/>
<evidence type="ECO:0000256" key="6">
    <source>
        <dbReference type="ARBA" id="ARBA00022475"/>
    </source>
</evidence>
<feature type="transmembrane region" description="Helical" evidence="13">
    <location>
        <begin position="20"/>
        <end position="38"/>
    </location>
</feature>
<accession>A0A640WHF3</accession>
<comment type="subcellular location">
    <subcellularLocation>
        <location evidence="2">Cell inner membrane</location>
        <topology evidence="2">Single-pass type II membrane protein</topology>
    </subcellularLocation>
    <subcellularLocation>
        <location evidence="12">Cell membrane</location>
        <topology evidence="12">Single-pass type II membrane protein</topology>
    </subcellularLocation>
</comment>
<dbReference type="PANTHER" id="PTHR30558:SF12">
    <property type="entry name" value="BIOPOLYMER TRANSPORT PROTEIN EXBD"/>
    <property type="match status" value="1"/>
</dbReference>
<gene>
    <name evidence="14" type="ORF">F0A16_05710</name>
</gene>
<organism evidence="14 15">
    <name type="scientific">Salinicola corii</name>
    <dbReference type="NCBI Taxonomy" id="2606937"/>
    <lineage>
        <taxon>Bacteria</taxon>
        <taxon>Pseudomonadati</taxon>
        <taxon>Pseudomonadota</taxon>
        <taxon>Gammaproteobacteria</taxon>
        <taxon>Oceanospirillales</taxon>
        <taxon>Halomonadaceae</taxon>
        <taxon>Salinicola</taxon>
    </lineage>
</organism>
<evidence type="ECO:0000313" key="15">
    <source>
        <dbReference type="Proteomes" id="UP000466024"/>
    </source>
</evidence>
<sequence>MAFSSHDDDEVLSEMNVTPLVDVMLVLLVVFIVTAPLMTNAVHVNLPKTGAVAPPETKEPMVVSVDADGAYFIGKEEYSFEDLEQALVQAHDDNPDQAVQLQADEGVEYGTVAKAMAALERSGIQKVAVLTQQ</sequence>
<keyword evidence="9 12" id="KW-0653">Protein transport</keyword>
<protein>
    <submittedName>
        <fullName evidence="14">Biopolymer transporter ExbD</fullName>
    </submittedName>
</protein>
<evidence type="ECO:0000256" key="13">
    <source>
        <dbReference type="SAM" id="Phobius"/>
    </source>
</evidence>
<keyword evidence="7" id="KW-0997">Cell inner membrane</keyword>